<dbReference type="AlphaFoldDB" id="A0A7J7YD50"/>
<dbReference type="InterPro" id="IPR054019">
    <property type="entry name" value="CFP_TSR_C"/>
</dbReference>
<dbReference type="InterPro" id="IPR036383">
    <property type="entry name" value="TSP1_rpt_sf"/>
</dbReference>
<comment type="subcellular location">
    <subcellularLocation>
        <location evidence="1">Secreted</location>
    </subcellularLocation>
</comment>
<comment type="caution">
    <text evidence="6">The sequence shown here is derived from an EMBL/GenBank/DDBJ whole genome shotgun (WGS) entry which is preliminary data.</text>
</comment>
<keyword evidence="5" id="KW-1015">Disulfide bond</keyword>
<dbReference type="SUPFAM" id="SSF82895">
    <property type="entry name" value="TSP-1 type 1 repeat"/>
    <property type="match status" value="6"/>
</dbReference>
<evidence type="ECO:0000256" key="2">
    <source>
        <dbReference type="ARBA" id="ARBA00022525"/>
    </source>
</evidence>
<dbReference type="SMART" id="SM00209">
    <property type="entry name" value="TSP1"/>
    <property type="match status" value="6"/>
</dbReference>
<organism evidence="6 7">
    <name type="scientific">Myotis myotis</name>
    <name type="common">Greater mouse-eared bat</name>
    <name type="synonym">Vespertilio myotis</name>
    <dbReference type="NCBI Taxonomy" id="51298"/>
    <lineage>
        <taxon>Eukaryota</taxon>
        <taxon>Metazoa</taxon>
        <taxon>Chordata</taxon>
        <taxon>Craniata</taxon>
        <taxon>Vertebrata</taxon>
        <taxon>Euteleostomi</taxon>
        <taxon>Mammalia</taxon>
        <taxon>Eutheria</taxon>
        <taxon>Laurasiatheria</taxon>
        <taxon>Chiroptera</taxon>
        <taxon>Yangochiroptera</taxon>
        <taxon>Vespertilionidae</taxon>
        <taxon>Myotis</taxon>
    </lineage>
</organism>
<evidence type="ECO:0000313" key="6">
    <source>
        <dbReference type="EMBL" id="KAF6359576.1"/>
    </source>
</evidence>
<dbReference type="Proteomes" id="UP000527355">
    <property type="component" value="Unassembled WGS sequence"/>
</dbReference>
<name>A0A7J7YD50_MYOMY</name>
<evidence type="ECO:0000256" key="3">
    <source>
        <dbReference type="ARBA" id="ARBA00022729"/>
    </source>
</evidence>
<dbReference type="VEuPathDB" id="HostDB:LOC118654456"/>
<sequence length="483" mass="52529">MRSPQASARASWAEVSVCKTAVSTLPMPSRSLAASSVSHAGTSSNSPQQLQQPKCLQTLLNVPWAAKSPLVENHSYSLRVLSISCTLEAWSPKWSPWSSWTPCSMTCTEGSQLRHRRCVGWGGQCPEKQQPGALEWQLQACENQQCCPEMGGWSKWGPWTPCSVTCSKGTRTRHRKCDDPTPKCGGSCPGLAQESEACDTKQVCPTHGAWAAWGPWGPCSGTCHGGPNAPMERRSRTCTAPEPSTKPPGKPCSGLAYEQRGCSGLPPCPVAGGWGPWGPVSPCPVTCGLGQTLERRTCNNPVPKHGGPFCAGDATRTHICNTAMGCPVNGEWGPWQEWDTCTRPKMSQIKCQEIQGQQVRVRDCIGRKLTGLRCAGDQQDIRYCYNIHRCSLDGSWSEWSTWGLCTPACGPSPTRSRQRLCKAHLPNYAPTISIVEGQGEKNVTFWGTPLAKCELLQGQKLVVEEKRPCLHAPACEDPEDEEL</sequence>
<dbReference type="PROSITE" id="PS50092">
    <property type="entry name" value="TSP1"/>
    <property type="match status" value="6"/>
</dbReference>
<dbReference type="PRINTS" id="PR01705">
    <property type="entry name" value="TSP1REPEAT"/>
</dbReference>
<dbReference type="Pfam" id="PF00090">
    <property type="entry name" value="TSP_1"/>
    <property type="match status" value="4"/>
</dbReference>
<dbReference type="InterPro" id="IPR052065">
    <property type="entry name" value="Compl_asym_regulator"/>
</dbReference>
<dbReference type="EMBL" id="JABWUV010000004">
    <property type="protein sequence ID" value="KAF6359576.1"/>
    <property type="molecule type" value="Genomic_DNA"/>
</dbReference>
<protein>
    <submittedName>
        <fullName evidence="6">Complement factor properdin</fullName>
    </submittedName>
</protein>
<dbReference type="PANTHER" id="PTHR22906">
    <property type="entry name" value="PROPERDIN"/>
    <property type="match status" value="1"/>
</dbReference>
<accession>A0A7J7YD50</accession>
<keyword evidence="2" id="KW-0964">Secreted</keyword>
<evidence type="ECO:0000256" key="4">
    <source>
        <dbReference type="ARBA" id="ARBA00022737"/>
    </source>
</evidence>
<dbReference type="Pfam" id="PF22195">
    <property type="entry name" value="TSP1_CFP_C"/>
    <property type="match status" value="1"/>
</dbReference>
<dbReference type="InterPro" id="IPR000884">
    <property type="entry name" value="TSP1_rpt"/>
</dbReference>
<dbReference type="FunFam" id="2.20.100.10:FF:000001">
    <property type="entry name" value="semaphorin-5A isoform X1"/>
    <property type="match status" value="3"/>
</dbReference>
<evidence type="ECO:0000256" key="1">
    <source>
        <dbReference type="ARBA" id="ARBA00004613"/>
    </source>
</evidence>
<evidence type="ECO:0000256" key="5">
    <source>
        <dbReference type="ARBA" id="ARBA00023157"/>
    </source>
</evidence>
<dbReference type="Gene3D" id="2.20.100.10">
    <property type="entry name" value="Thrombospondin type-1 (TSP1) repeat"/>
    <property type="match status" value="6"/>
</dbReference>
<evidence type="ECO:0000313" key="7">
    <source>
        <dbReference type="Proteomes" id="UP000527355"/>
    </source>
</evidence>
<keyword evidence="7" id="KW-1185">Reference proteome</keyword>
<dbReference type="PANTHER" id="PTHR22906:SF43">
    <property type="entry name" value="PROPERDIN"/>
    <property type="match status" value="1"/>
</dbReference>
<reference evidence="6 7" key="1">
    <citation type="journal article" date="2020" name="Nature">
        <title>Six reference-quality genomes reveal evolution of bat adaptations.</title>
        <authorList>
            <person name="Jebb D."/>
            <person name="Huang Z."/>
            <person name="Pippel M."/>
            <person name="Hughes G.M."/>
            <person name="Lavrichenko K."/>
            <person name="Devanna P."/>
            <person name="Winkler S."/>
            <person name="Jermiin L.S."/>
            <person name="Skirmuntt E.C."/>
            <person name="Katzourakis A."/>
            <person name="Burkitt-Gray L."/>
            <person name="Ray D.A."/>
            <person name="Sullivan K.A.M."/>
            <person name="Roscito J.G."/>
            <person name="Kirilenko B.M."/>
            <person name="Davalos L.M."/>
            <person name="Corthals A.P."/>
            <person name="Power M.L."/>
            <person name="Jones G."/>
            <person name="Ransome R.D."/>
            <person name="Dechmann D.K.N."/>
            <person name="Locatelli A.G."/>
            <person name="Puechmaille S.J."/>
            <person name="Fedrigo O."/>
            <person name="Jarvis E.D."/>
            <person name="Hiller M."/>
            <person name="Vernes S.C."/>
            <person name="Myers E.W."/>
            <person name="Teeling E.C."/>
        </authorList>
    </citation>
    <scope>NUCLEOTIDE SEQUENCE [LARGE SCALE GENOMIC DNA]</scope>
    <source>
        <strain evidence="6">MMyoMyo1</strain>
        <tissue evidence="6">Flight muscle</tissue>
    </source>
</reference>
<keyword evidence="4" id="KW-0677">Repeat</keyword>
<gene>
    <name evidence="6" type="ORF">mMyoMyo1_002748</name>
</gene>
<keyword evidence="3" id="KW-0732">Signal</keyword>
<proteinExistence type="predicted"/>